<evidence type="ECO:0000256" key="2">
    <source>
        <dbReference type="ARBA" id="ARBA00022692"/>
    </source>
</evidence>
<feature type="transmembrane region" description="Helical" evidence="5">
    <location>
        <begin position="6"/>
        <end position="24"/>
    </location>
</feature>
<evidence type="ECO:0000313" key="7">
    <source>
        <dbReference type="EMBL" id="MBS9336388.1"/>
    </source>
</evidence>
<evidence type="ECO:0000259" key="6">
    <source>
        <dbReference type="Pfam" id="PF05154"/>
    </source>
</evidence>
<evidence type="ECO:0000256" key="4">
    <source>
        <dbReference type="ARBA" id="ARBA00023136"/>
    </source>
</evidence>
<dbReference type="InterPro" id="IPR007829">
    <property type="entry name" value="TM2"/>
</dbReference>
<keyword evidence="4 5" id="KW-0472">Membrane</keyword>
<gene>
    <name evidence="7" type="ORF">G6R28_03965</name>
</gene>
<protein>
    <submittedName>
        <fullName evidence="7">NINE protein</fullName>
    </submittedName>
</protein>
<comment type="subcellular location">
    <subcellularLocation>
        <location evidence="1">Membrane</location>
        <topology evidence="1">Multi-pass membrane protein</topology>
    </subcellularLocation>
</comment>
<reference evidence="7 8" key="1">
    <citation type="submission" date="2020-02" db="EMBL/GenBank/DDBJ databases">
        <title>Fructobacillus sp. isolated from paper mulberry of Taiwan.</title>
        <authorList>
            <person name="Lin S.-T."/>
        </authorList>
    </citation>
    <scope>NUCLEOTIDE SEQUENCE [LARGE SCALE GENOMIC DNA]</scope>
    <source>
        <strain evidence="7 8">M1-21</strain>
    </source>
</reference>
<dbReference type="Pfam" id="PF05154">
    <property type="entry name" value="TM2"/>
    <property type="match status" value="1"/>
</dbReference>
<comment type="caution">
    <text evidence="7">The sequence shown here is derived from an EMBL/GenBank/DDBJ whole genome shotgun (WGS) entry which is preliminary data.</text>
</comment>
<keyword evidence="3 5" id="KW-1133">Transmembrane helix</keyword>
<evidence type="ECO:0000313" key="8">
    <source>
        <dbReference type="Proteomes" id="UP000735205"/>
    </source>
</evidence>
<keyword evidence="8" id="KW-1185">Reference proteome</keyword>
<dbReference type="RefSeq" id="WP_238479339.1">
    <property type="nucleotide sequence ID" value="NZ_JAAMFJ010000002.1"/>
</dbReference>
<feature type="domain" description="TM2" evidence="6">
    <location>
        <begin position="7"/>
        <end position="49"/>
    </location>
</feature>
<dbReference type="Proteomes" id="UP000735205">
    <property type="component" value="Unassembled WGS sequence"/>
</dbReference>
<evidence type="ECO:0000256" key="1">
    <source>
        <dbReference type="ARBA" id="ARBA00004141"/>
    </source>
</evidence>
<accession>A0ABS5QT63</accession>
<proteinExistence type="predicted"/>
<organism evidence="7 8">
    <name type="scientific">Fructobacillus papyrifericola</name>
    <dbReference type="NCBI Taxonomy" id="2713172"/>
    <lineage>
        <taxon>Bacteria</taxon>
        <taxon>Bacillati</taxon>
        <taxon>Bacillota</taxon>
        <taxon>Bacilli</taxon>
        <taxon>Lactobacillales</taxon>
        <taxon>Lactobacillaceae</taxon>
        <taxon>Fructobacillus</taxon>
    </lineage>
</organism>
<sequence>MVEKTMNKHVFVWVGAFLFGLFGVDRFMRGQIGIGILKLVIEAGTFGFGL</sequence>
<name>A0ABS5QT63_9LACO</name>
<dbReference type="EMBL" id="JAAMFJ010000002">
    <property type="protein sequence ID" value="MBS9336388.1"/>
    <property type="molecule type" value="Genomic_DNA"/>
</dbReference>
<evidence type="ECO:0000256" key="5">
    <source>
        <dbReference type="SAM" id="Phobius"/>
    </source>
</evidence>
<evidence type="ECO:0000256" key="3">
    <source>
        <dbReference type="ARBA" id="ARBA00022989"/>
    </source>
</evidence>
<keyword evidence="2 5" id="KW-0812">Transmembrane</keyword>